<proteinExistence type="predicted"/>
<dbReference type="GO" id="GO:0003824">
    <property type="term" value="F:catalytic activity"/>
    <property type="evidence" value="ECO:0007669"/>
    <property type="project" value="InterPro"/>
</dbReference>
<protein>
    <recommendedName>
        <fullName evidence="1">Cytidyltransferase-like domain-containing protein</fullName>
    </recommendedName>
</protein>
<name>A0A094QLI5_9ZZZZ</name>
<dbReference type="EMBL" id="JNSL01000116">
    <property type="protein sequence ID" value="KGA15361.1"/>
    <property type="molecule type" value="Genomic_DNA"/>
</dbReference>
<reference evidence="2" key="1">
    <citation type="submission" date="2014-06" db="EMBL/GenBank/DDBJ databases">
        <title>Key roles for freshwater Actinobacteria revealed by deep metagenomic sequencing.</title>
        <authorList>
            <person name="Ghai R."/>
            <person name="Mizuno C.M."/>
            <person name="Picazo A."/>
            <person name="Camacho A."/>
            <person name="Rodriguez-Valera F."/>
        </authorList>
    </citation>
    <scope>NUCLEOTIDE SEQUENCE</scope>
</reference>
<evidence type="ECO:0000313" key="2">
    <source>
        <dbReference type="EMBL" id="KGA15361.1"/>
    </source>
</evidence>
<dbReference type="InterPro" id="IPR004821">
    <property type="entry name" value="Cyt_trans-like"/>
</dbReference>
<dbReference type="Gene3D" id="3.40.50.620">
    <property type="entry name" value="HUPs"/>
    <property type="match status" value="1"/>
</dbReference>
<comment type="caution">
    <text evidence="2">The sequence shown here is derived from an EMBL/GenBank/DDBJ whole genome shotgun (WGS) entry which is preliminary data.</text>
</comment>
<feature type="domain" description="Cytidyltransferase-like" evidence="1">
    <location>
        <begin position="7"/>
        <end position="41"/>
    </location>
</feature>
<organism evidence="2">
    <name type="scientific">freshwater metagenome</name>
    <dbReference type="NCBI Taxonomy" id="449393"/>
    <lineage>
        <taxon>unclassified sequences</taxon>
        <taxon>metagenomes</taxon>
        <taxon>ecological metagenomes</taxon>
    </lineage>
</organism>
<dbReference type="Pfam" id="PF01467">
    <property type="entry name" value="CTP_transf_like"/>
    <property type="match status" value="1"/>
</dbReference>
<dbReference type="SUPFAM" id="SSF52374">
    <property type="entry name" value="Nucleotidylyl transferase"/>
    <property type="match status" value="1"/>
</dbReference>
<evidence type="ECO:0000259" key="1">
    <source>
        <dbReference type="Pfam" id="PF01467"/>
    </source>
</evidence>
<dbReference type="AlphaFoldDB" id="A0A094QLI5"/>
<accession>A0A094QLI5</accession>
<sequence length="160" mass="18251">MHATGLIIGRFDPPHLGHSYMIEWAQDHCEQLVVFVNTKAGEAAPGHLRAQWLQDLHPNVTVVQVEHNLHNDWDDQELWAKWINLLRSKWPLANGPEVVVSSDFYISELAQRLGAEALVCDPERTNVPISATLIRNDPATHLERLAPSVRDWVERNWLTS</sequence>
<dbReference type="InterPro" id="IPR014729">
    <property type="entry name" value="Rossmann-like_a/b/a_fold"/>
</dbReference>
<dbReference type="PANTHER" id="PTHR37512">
    <property type="entry name" value="TRIFUNCTIONAL NAD BIOSYNTHESIS/REGULATOR PROTEIN NADR"/>
    <property type="match status" value="1"/>
</dbReference>
<dbReference type="NCBIfam" id="TIGR00125">
    <property type="entry name" value="cyt_tran_rel"/>
    <property type="match status" value="1"/>
</dbReference>
<dbReference type="InterPro" id="IPR052735">
    <property type="entry name" value="NAD_biosynth-regulator"/>
</dbReference>
<gene>
    <name evidence="2" type="ORF">GM51_15055</name>
</gene>
<dbReference type="PANTHER" id="PTHR37512:SF1">
    <property type="entry name" value="NADR_TTD14 AAA DOMAIN-CONTAINING PROTEIN"/>
    <property type="match status" value="1"/>
</dbReference>